<dbReference type="Proteomes" id="UP000019365">
    <property type="component" value="Unassembled WGS sequence"/>
</dbReference>
<feature type="transmembrane region" description="Helical" evidence="5">
    <location>
        <begin position="119"/>
        <end position="142"/>
    </location>
</feature>
<dbReference type="Pfam" id="PF01740">
    <property type="entry name" value="STAS"/>
    <property type="match status" value="1"/>
</dbReference>
<dbReference type="Pfam" id="PF00916">
    <property type="entry name" value="Sulfate_transp"/>
    <property type="match status" value="1"/>
</dbReference>
<proteinExistence type="predicted"/>
<dbReference type="RefSeq" id="WP_037296325.1">
    <property type="nucleotide sequence ID" value="NZ_ATAX01000003.1"/>
</dbReference>
<evidence type="ECO:0000256" key="3">
    <source>
        <dbReference type="ARBA" id="ARBA00022989"/>
    </source>
</evidence>
<dbReference type="GO" id="GO:0016020">
    <property type="term" value="C:membrane"/>
    <property type="evidence" value="ECO:0007669"/>
    <property type="project" value="UniProtKB-SubCell"/>
</dbReference>
<evidence type="ECO:0000256" key="2">
    <source>
        <dbReference type="ARBA" id="ARBA00022692"/>
    </source>
</evidence>
<keyword evidence="4 5" id="KW-0472">Membrane</keyword>
<sequence length="722" mass="79334">MRIKELTAKNAAKDIFTGIIISLVSIPISMGYAQVSGLPVVYGLYGSIFPILVFGLLSTSKHFIFGVDAAPAALVGAFLAAAGIEGGSEEAVRVIPVISLCVGIWLLLMALFRAGRVVAYISTPVMGGFISGISATIIFMQIPKLLGGTSGRGEIDELVKHMIITCRESFNAPSALLGAAALVILLVSKKLMPKLPVSVFVMIGGAVLGYTGIAQEHGVAMLEDVSSGLPAWRLPEFSSAHFTEILTTSLTVAIVIMAETLLASSSYAAKNGYKLDNDREIFVYGLGNIAASMTGCCPVNGSVSRSAMGEQYGGSSQLMSVAASFSMMLIMLFGTGFIKYLPVPVLTAIVISALLGAVEFHLMKRLFRQDRKELWIFFGAFFGVLVFGTVYGVMIGVVWSFISVIINTANPKRSFLGVIDDHEGFHSLERNTYARQLKKAVIYRFSGNLYFANINTFISDIESALTEHTEAVVIDSGAVCNIDITAADRISELNRTLEEKGIKLYFASHIGSLNDRFRQLGLGGMVEERRCRRTIAAALLDAGIKPPYETASAEKNEVRELPVRSFELIEFEWAFGMAADEKMEKYTEQLLSSINDNTSAEEQLSSIISGERWEGMGDMDHEELLVHIQTHLKELSEKLHISEERIEEAIELEKLSLADRIFKRDPEALKVLREHNRRFDDSLEKNDPEMYERMLAHRREALDNLIRSNPEYSGLIDDFYGK</sequence>
<dbReference type="InterPro" id="IPR011547">
    <property type="entry name" value="SLC26A/SulP_dom"/>
</dbReference>
<dbReference type="CDD" id="cd07042">
    <property type="entry name" value="STAS_SulP_like_sulfate_transporter"/>
    <property type="match status" value="1"/>
</dbReference>
<keyword evidence="2 5" id="KW-0812">Transmembrane</keyword>
<feature type="transmembrane region" description="Helical" evidence="5">
    <location>
        <begin position="94"/>
        <end position="112"/>
    </location>
</feature>
<comment type="subcellular location">
    <subcellularLocation>
        <location evidence="1">Membrane</location>
        <topology evidence="1">Multi-pass membrane protein</topology>
    </subcellularLocation>
</comment>
<dbReference type="Gene3D" id="3.30.750.24">
    <property type="entry name" value="STAS domain"/>
    <property type="match status" value="1"/>
</dbReference>
<feature type="transmembrane region" description="Helical" evidence="5">
    <location>
        <begin position="318"/>
        <end position="338"/>
    </location>
</feature>
<dbReference type="PROSITE" id="PS50801">
    <property type="entry name" value="STAS"/>
    <property type="match status" value="1"/>
</dbReference>
<reference evidence="7 8" key="1">
    <citation type="journal article" date="2014" name="PLoS ONE">
        <title>Rumen cellulosomics: divergent fiber-degrading strategies revealed by comparative genome-wide analysis of six ruminococcal strains.</title>
        <authorList>
            <person name="Dassa B."/>
            <person name="Borovok I."/>
            <person name="Ruimy-Israeli V."/>
            <person name="Lamed R."/>
            <person name="Flint H.J."/>
            <person name="Duncan S.H."/>
            <person name="Henrissat B."/>
            <person name="Coutinho P."/>
            <person name="Morrison M."/>
            <person name="Mosoni P."/>
            <person name="Yeoman C.J."/>
            <person name="White B.A."/>
            <person name="Bayer E.A."/>
        </authorList>
    </citation>
    <scope>NUCLEOTIDE SEQUENCE [LARGE SCALE GENOMIC DNA]</scope>
    <source>
        <strain evidence="7 8">007c</strain>
    </source>
</reference>
<organism evidence="7 8">
    <name type="scientific">Ruminococcus flavefaciens 007c</name>
    <dbReference type="NCBI Taxonomy" id="1341157"/>
    <lineage>
        <taxon>Bacteria</taxon>
        <taxon>Bacillati</taxon>
        <taxon>Bacillota</taxon>
        <taxon>Clostridia</taxon>
        <taxon>Eubacteriales</taxon>
        <taxon>Oscillospiraceae</taxon>
        <taxon>Ruminococcus</taxon>
    </lineage>
</organism>
<dbReference type="PATRIC" id="fig|1341157.4.peg.19"/>
<feature type="domain" description="STAS" evidence="6">
    <location>
        <begin position="430"/>
        <end position="542"/>
    </location>
</feature>
<dbReference type="InterPro" id="IPR036513">
    <property type="entry name" value="STAS_dom_sf"/>
</dbReference>
<evidence type="ECO:0000256" key="5">
    <source>
        <dbReference type="SAM" id="Phobius"/>
    </source>
</evidence>
<feature type="transmembrane region" description="Helical" evidence="5">
    <location>
        <begin position="64"/>
        <end position="82"/>
    </location>
</feature>
<gene>
    <name evidence="7" type="ORF">RF007C_04435</name>
</gene>
<evidence type="ECO:0000256" key="4">
    <source>
        <dbReference type="ARBA" id="ARBA00023136"/>
    </source>
</evidence>
<feature type="transmembrane region" description="Helical" evidence="5">
    <location>
        <begin position="344"/>
        <end position="362"/>
    </location>
</feature>
<evidence type="ECO:0000313" key="7">
    <source>
        <dbReference type="EMBL" id="EWM55207.1"/>
    </source>
</evidence>
<dbReference type="InterPro" id="IPR002645">
    <property type="entry name" value="STAS_dom"/>
</dbReference>
<keyword evidence="8" id="KW-1185">Reference proteome</keyword>
<dbReference type="EMBL" id="ATAX01000003">
    <property type="protein sequence ID" value="EWM55207.1"/>
    <property type="molecule type" value="Genomic_DNA"/>
</dbReference>
<feature type="transmembrane region" description="Helical" evidence="5">
    <location>
        <begin position="170"/>
        <end position="188"/>
    </location>
</feature>
<protein>
    <recommendedName>
        <fullName evidence="6">STAS domain-containing protein</fullName>
    </recommendedName>
</protein>
<evidence type="ECO:0000259" key="6">
    <source>
        <dbReference type="PROSITE" id="PS50801"/>
    </source>
</evidence>
<evidence type="ECO:0000313" key="8">
    <source>
        <dbReference type="Proteomes" id="UP000019365"/>
    </source>
</evidence>
<dbReference type="AlphaFoldDB" id="W7V3J2"/>
<feature type="transmembrane region" description="Helical" evidence="5">
    <location>
        <begin position="39"/>
        <end position="57"/>
    </location>
</feature>
<feature type="transmembrane region" description="Helical" evidence="5">
    <location>
        <begin position="374"/>
        <end position="402"/>
    </location>
</feature>
<dbReference type="PANTHER" id="PTHR11814">
    <property type="entry name" value="SULFATE TRANSPORTER"/>
    <property type="match status" value="1"/>
</dbReference>
<dbReference type="eggNOG" id="COG0659">
    <property type="taxonomic scope" value="Bacteria"/>
</dbReference>
<name>W7V3J2_RUMFL</name>
<feature type="transmembrane region" description="Helical" evidence="5">
    <location>
        <begin position="195"/>
        <end position="213"/>
    </location>
</feature>
<feature type="transmembrane region" description="Helical" evidence="5">
    <location>
        <begin position="12"/>
        <end position="33"/>
    </location>
</feature>
<dbReference type="SUPFAM" id="SSF52091">
    <property type="entry name" value="SpoIIaa-like"/>
    <property type="match status" value="1"/>
</dbReference>
<comment type="caution">
    <text evidence="7">The sequence shown here is derived from an EMBL/GenBank/DDBJ whole genome shotgun (WGS) entry which is preliminary data.</text>
</comment>
<dbReference type="GO" id="GO:0055085">
    <property type="term" value="P:transmembrane transport"/>
    <property type="evidence" value="ECO:0007669"/>
    <property type="project" value="InterPro"/>
</dbReference>
<accession>W7V3J2</accession>
<evidence type="ECO:0000256" key="1">
    <source>
        <dbReference type="ARBA" id="ARBA00004141"/>
    </source>
</evidence>
<dbReference type="InterPro" id="IPR001902">
    <property type="entry name" value="SLC26A/SulP_fam"/>
</dbReference>
<keyword evidence="3 5" id="KW-1133">Transmembrane helix</keyword>
<dbReference type="OrthoDB" id="9771198at2"/>